<keyword evidence="2" id="KW-1185">Reference proteome</keyword>
<evidence type="ECO:0000313" key="2">
    <source>
        <dbReference type="Proteomes" id="UP000630594"/>
    </source>
</evidence>
<name>A0ABQ1QJJ7_9ACTN</name>
<evidence type="ECO:0000313" key="1">
    <source>
        <dbReference type="EMBL" id="GGD28323.1"/>
    </source>
</evidence>
<dbReference type="Proteomes" id="UP000630594">
    <property type="component" value="Unassembled WGS sequence"/>
</dbReference>
<accession>A0ABQ1QJJ7</accession>
<proteinExistence type="predicted"/>
<dbReference type="EMBL" id="BMCK01000005">
    <property type="protein sequence ID" value="GGD28323.1"/>
    <property type="molecule type" value="Genomic_DNA"/>
</dbReference>
<protein>
    <submittedName>
        <fullName evidence="1">Uncharacterized protein</fullName>
    </submittedName>
</protein>
<gene>
    <name evidence="1" type="ORF">GCM10007231_29820</name>
</gene>
<reference evidence="2" key="1">
    <citation type="journal article" date="2019" name="Int. J. Syst. Evol. Microbiol.">
        <title>The Global Catalogue of Microorganisms (GCM) 10K type strain sequencing project: providing services to taxonomists for standard genome sequencing and annotation.</title>
        <authorList>
            <consortium name="The Broad Institute Genomics Platform"/>
            <consortium name="The Broad Institute Genome Sequencing Center for Infectious Disease"/>
            <person name="Wu L."/>
            <person name="Ma J."/>
        </authorList>
    </citation>
    <scope>NUCLEOTIDE SEQUENCE [LARGE SCALE GENOMIC DNA]</scope>
    <source>
        <strain evidence="2">CCM 7403</strain>
    </source>
</reference>
<sequence length="157" mass="15878">MLGVLAQQRGTVAAVELLVAQPRWEGAGLRQLGLGPDAGDAGGGEVLGDGGGAGVVEAALGPDVAADEAVAPQRLLEPLPHQHGGVVRPSVAGAGEGTHDLDRLDPLLAQALGVEGARRRLEVGVRKERLHLSERSHRTKSHGRVAGAAAGCVARVG</sequence>
<comment type="caution">
    <text evidence="1">The sequence shown here is derived from an EMBL/GenBank/DDBJ whole genome shotgun (WGS) entry which is preliminary data.</text>
</comment>
<organism evidence="1 2">
    <name type="scientific">Nocardioides daphniae</name>
    <dbReference type="NCBI Taxonomy" id="402297"/>
    <lineage>
        <taxon>Bacteria</taxon>
        <taxon>Bacillati</taxon>
        <taxon>Actinomycetota</taxon>
        <taxon>Actinomycetes</taxon>
        <taxon>Propionibacteriales</taxon>
        <taxon>Nocardioidaceae</taxon>
        <taxon>Nocardioides</taxon>
    </lineage>
</organism>